<gene>
    <name evidence="8" type="ORF">BHQ10_001921</name>
</gene>
<dbReference type="SMART" id="SM00906">
    <property type="entry name" value="Fungal_trans"/>
    <property type="match status" value="1"/>
</dbReference>
<feature type="compositionally biased region" description="Polar residues" evidence="6">
    <location>
        <begin position="47"/>
        <end position="61"/>
    </location>
</feature>
<dbReference type="GO" id="GO:0008270">
    <property type="term" value="F:zinc ion binding"/>
    <property type="evidence" value="ECO:0007669"/>
    <property type="project" value="InterPro"/>
</dbReference>
<evidence type="ECO:0000259" key="7">
    <source>
        <dbReference type="SMART" id="SM00906"/>
    </source>
</evidence>
<evidence type="ECO:0000256" key="3">
    <source>
        <dbReference type="ARBA" id="ARBA00023125"/>
    </source>
</evidence>
<feature type="domain" description="Xylanolytic transcriptional activator regulatory" evidence="7">
    <location>
        <begin position="299"/>
        <end position="363"/>
    </location>
</feature>
<feature type="region of interest" description="Disordered" evidence="6">
    <location>
        <begin position="1"/>
        <end position="81"/>
    </location>
</feature>
<evidence type="ECO:0000256" key="5">
    <source>
        <dbReference type="ARBA" id="ARBA00023242"/>
    </source>
</evidence>
<evidence type="ECO:0000256" key="2">
    <source>
        <dbReference type="ARBA" id="ARBA00023015"/>
    </source>
</evidence>
<evidence type="ECO:0000313" key="9">
    <source>
        <dbReference type="Proteomes" id="UP000249363"/>
    </source>
</evidence>
<organism evidence="8 9">
    <name type="scientific">Talaromyces amestolkiae</name>
    <dbReference type="NCBI Taxonomy" id="1196081"/>
    <lineage>
        <taxon>Eukaryota</taxon>
        <taxon>Fungi</taxon>
        <taxon>Dikarya</taxon>
        <taxon>Ascomycota</taxon>
        <taxon>Pezizomycotina</taxon>
        <taxon>Eurotiomycetes</taxon>
        <taxon>Eurotiomycetidae</taxon>
        <taxon>Eurotiales</taxon>
        <taxon>Trichocomaceae</taxon>
        <taxon>Talaromyces</taxon>
        <taxon>Talaromyces sect. Talaromyces</taxon>
    </lineage>
</organism>
<dbReference type="CDD" id="cd12148">
    <property type="entry name" value="fungal_TF_MHR"/>
    <property type="match status" value="1"/>
</dbReference>
<accession>A0A364KQT6</accession>
<sequence>MKKRRTQDQSASGPSITNVDIIESTAVVTPRHFESGTTPSLSTGTPRQPSGLLSSLQTTSRPVARRSPAITPPPTRPKDTLPELCIDRILKGDYEPPTYIQQSIFITSNAHVASSTQAFFSERKIKVLSDILGHNLLGPLIKGLDDATSAKLKGFSRMADKPLAAGSPLTKANITEEDILHAKVYVESFFQYVHPMYPFLDRDEFEKATSRTDLEDFLSRNVMWQALYYAILGLGSMYHNGGSFLPGEGLSWKFFQAALNLMPELLLIRRTIETAQALIAMAIFAQVHASLPVDEIPVNEAARITISLGLGKRPKAPSSFQNRSKAFWVVYCMEKDFAFNVGRSSLINDCDIACPLPSHVDPVLGELDWIRAWASFSRLTSKAYDLLFSISATLSEQDTYFRHTDSILADLDAWKEALPQQFRPGSAIKLHLFNGSVSLTLAIRIHFYYYNLQIAIARLILHLSDGEHTARQSQSKLMLMHAARSIVSLTNFLAIEPFTPCWMLIQMPMVAVFILFELVIHNPVHRETTNNLIYLDLASGYFARMQMTQGADRDLSISMTQLIQLARDFVQQSRQTYTHAEEPEHQVETISTISSYSNLHGSHGSETRHIAHTPQEAQQTDLNTSINPLNFRQSTDFPIDGAVSIPKLYGKKEGY</sequence>
<keyword evidence="5" id="KW-0539">Nucleus</keyword>
<dbReference type="PANTHER" id="PTHR46910">
    <property type="entry name" value="TRANSCRIPTION FACTOR PDR1"/>
    <property type="match status" value="1"/>
</dbReference>
<dbReference type="PANTHER" id="PTHR46910:SF37">
    <property type="entry name" value="ZN(II)2CYS6 TRANSCRIPTION FACTOR (EUROFUNG)"/>
    <property type="match status" value="1"/>
</dbReference>
<feature type="compositionally biased region" description="Polar residues" evidence="6">
    <location>
        <begin position="8"/>
        <end position="18"/>
    </location>
</feature>
<dbReference type="AlphaFoldDB" id="A0A364KQT6"/>
<dbReference type="EMBL" id="MIKG01000002">
    <property type="protein sequence ID" value="RAO65909.1"/>
    <property type="molecule type" value="Genomic_DNA"/>
</dbReference>
<dbReference type="GO" id="GO:0006351">
    <property type="term" value="P:DNA-templated transcription"/>
    <property type="evidence" value="ECO:0007669"/>
    <property type="project" value="InterPro"/>
</dbReference>
<dbReference type="RefSeq" id="XP_040730426.1">
    <property type="nucleotide sequence ID" value="XM_040874010.1"/>
</dbReference>
<protein>
    <recommendedName>
        <fullName evidence="7">Xylanolytic transcriptional activator regulatory domain-containing protein</fullName>
    </recommendedName>
</protein>
<dbReference type="GO" id="GO:0003677">
    <property type="term" value="F:DNA binding"/>
    <property type="evidence" value="ECO:0007669"/>
    <property type="project" value="UniProtKB-KW"/>
</dbReference>
<keyword evidence="9" id="KW-1185">Reference proteome</keyword>
<evidence type="ECO:0000313" key="8">
    <source>
        <dbReference type="EMBL" id="RAO65909.1"/>
    </source>
</evidence>
<name>A0A364KQT6_TALAM</name>
<dbReference type="InterPro" id="IPR050987">
    <property type="entry name" value="AtrR-like"/>
</dbReference>
<keyword evidence="3" id="KW-0238">DNA-binding</keyword>
<keyword evidence="4" id="KW-0804">Transcription</keyword>
<dbReference type="InterPro" id="IPR007219">
    <property type="entry name" value="XnlR_reg_dom"/>
</dbReference>
<dbReference type="OrthoDB" id="39175at2759"/>
<dbReference type="Proteomes" id="UP000249363">
    <property type="component" value="Unassembled WGS sequence"/>
</dbReference>
<reference evidence="8 9" key="1">
    <citation type="journal article" date="2017" name="Biotechnol. Biofuels">
        <title>Differential beta-glucosidase expression as a function of carbon source availability in Talaromyces amestolkiae: a genomic and proteomic approach.</title>
        <authorList>
            <person name="de Eugenio L.I."/>
            <person name="Mendez-Liter J.A."/>
            <person name="Nieto-Dominguez M."/>
            <person name="Alonso L."/>
            <person name="Gil-Munoz J."/>
            <person name="Barriuso J."/>
            <person name="Prieto A."/>
            <person name="Martinez M.J."/>
        </authorList>
    </citation>
    <scope>NUCLEOTIDE SEQUENCE [LARGE SCALE GENOMIC DNA]</scope>
    <source>
        <strain evidence="8 9">CIB</strain>
    </source>
</reference>
<comment type="caution">
    <text evidence="8">The sequence shown here is derived from an EMBL/GenBank/DDBJ whole genome shotgun (WGS) entry which is preliminary data.</text>
</comment>
<dbReference type="Pfam" id="PF04082">
    <property type="entry name" value="Fungal_trans"/>
    <property type="match status" value="1"/>
</dbReference>
<dbReference type="GO" id="GO:0005634">
    <property type="term" value="C:nucleus"/>
    <property type="evidence" value="ECO:0007669"/>
    <property type="project" value="UniProtKB-SubCell"/>
</dbReference>
<comment type="subcellular location">
    <subcellularLocation>
        <location evidence="1">Nucleus</location>
    </subcellularLocation>
</comment>
<proteinExistence type="predicted"/>
<evidence type="ECO:0000256" key="4">
    <source>
        <dbReference type="ARBA" id="ARBA00023163"/>
    </source>
</evidence>
<dbReference type="GeneID" id="63791138"/>
<keyword evidence="2" id="KW-0805">Transcription regulation</keyword>
<evidence type="ECO:0000256" key="6">
    <source>
        <dbReference type="SAM" id="MobiDB-lite"/>
    </source>
</evidence>
<dbReference type="STRING" id="1196081.A0A364KQT6"/>
<evidence type="ECO:0000256" key="1">
    <source>
        <dbReference type="ARBA" id="ARBA00004123"/>
    </source>
</evidence>
<feature type="compositionally biased region" description="Low complexity" evidence="6">
    <location>
        <begin position="35"/>
        <end position="46"/>
    </location>
</feature>
<dbReference type="GO" id="GO:0003700">
    <property type="term" value="F:DNA-binding transcription factor activity"/>
    <property type="evidence" value="ECO:0007669"/>
    <property type="project" value="InterPro"/>
</dbReference>